<keyword evidence="7" id="KW-1015">Disulfide bond</keyword>
<dbReference type="MEROPS" id="S01.467"/>
<dbReference type="OrthoDB" id="6339452at2759"/>
<keyword evidence="5 10" id="KW-0378">Hydrolase</keyword>
<dbReference type="PROSITE" id="PS00135">
    <property type="entry name" value="TRYPSIN_SER"/>
    <property type="match status" value="1"/>
</dbReference>
<evidence type="ECO:0000256" key="4">
    <source>
        <dbReference type="ARBA" id="ARBA00022729"/>
    </source>
</evidence>
<feature type="chain" id="PRO_5041021384" description="CLIP domain-containing serine protease" evidence="11">
    <location>
        <begin position="17"/>
        <end position="413"/>
    </location>
</feature>
<evidence type="ECO:0000259" key="13">
    <source>
        <dbReference type="PROSITE" id="PS51888"/>
    </source>
</evidence>
<evidence type="ECO:0000256" key="6">
    <source>
        <dbReference type="ARBA" id="ARBA00022825"/>
    </source>
</evidence>
<evidence type="ECO:0000256" key="7">
    <source>
        <dbReference type="ARBA" id="ARBA00023157"/>
    </source>
</evidence>
<comment type="similarity">
    <text evidence="9 11">Belongs to the peptidase S1 family. CLIP subfamily.</text>
</comment>
<evidence type="ECO:0000256" key="2">
    <source>
        <dbReference type="ARBA" id="ARBA00022525"/>
    </source>
</evidence>
<keyword evidence="8" id="KW-0325">Glycoprotein</keyword>
<dbReference type="GO" id="GO:0004252">
    <property type="term" value="F:serine-type endopeptidase activity"/>
    <property type="evidence" value="ECO:0007669"/>
    <property type="project" value="UniProtKB-UniRule"/>
</dbReference>
<dbReference type="PANTHER" id="PTHR24256">
    <property type="entry name" value="TRYPTASE-RELATED"/>
    <property type="match status" value="1"/>
</dbReference>
<evidence type="ECO:0000259" key="12">
    <source>
        <dbReference type="PROSITE" id="PS50240"/>
    </source>
</evidence>
<dbReference type="InterPro" id="IPR009003">
    <property type="entry name" value="Peptidase_S1_PA"/>
</dbReference>
<keyword evidence="3 10" id="KW-0645">Protease</keyword>
<dbReference type="Gene3D" id="2.40.10.10">
    <property type="entry name" value="Trypsin-like serine proteases"/>
    <property type="match status" value="1"/>
</dbReference>
<organism evidence="14">
    <name type="scientific">Manduca sexta</name>
    <name type="common">Tobacco hawkmoth</name>
    <name type="synonym">Tobacco hornworm</name>
    <dbReference type="NCBI Taxonomy" id="7130"/>
    <lineage>
        <taxon>Eukaryota</taxon>
        <taxon>Metazoa</taxon>
        <taxon>Ecdysozoa</taxon>
        <taxon>Arthropoda</taxon>
        <taxon>Hexapoda</taxon>
        <taxon>Insecta</taxon>
        <taxon>Pterygota</taxon>
        <taxon>Neoptera</taxon>
        <taxon>Endopterygota</taxon>
        <taxon>Lepidoptera</taxon>
        <taxon>Glossata</taxon>
        <taxon>Ditrysia</taxon>
        <taxon>Bombycoidea</taxon>
        <taxon>Sphingidae</taxon>
        <taxon>Sphinginae</taxon>
        <taxon>Sphingini</taxon>
        <taxon>Manduca</taxon>
    </lineage>
</organism>
<dbReference type="FunFam" id="2.40.10.10:FF:000054">
    <property type="entry name" value="Complement C1r subcomponent"/>
    <property type="match status" value="1"/>
</dbReference>
<dbReference type="Pfam" id="PF00089">
    <property type="entry name" value="Trypsin"/>
    <property type="match status" value="1"/>
</dbReference>
<reference evidence="14" key="1">
    <citation type="journal article" date="2005" name="Insect Biochem. Mol. Biol.">
        <title>Molecular identification of a bevy of serine proteinases in Manduca sexta hemolymph.</title>
        <authorList>
            <person name="Jiang H."/>
            <person name="Wang Y."/>
            <person name="Gu Y."/>
            <person name="Guo X."/>
            <person name="Zou Z."/>
            <person name="Scholz F."/>
            <person name="Trenczek T.E."/>
            <person name="Kanost M.R."/>
        </authorList>
    </citation>
    <scope>NUCLEOTIDE SEQUENCE</scope>
</reference>
<dbReference type="SMART" id="SM00020">
    <property type="entry name" value="Tryp_SPc"/>
    <property type="match status" value="1"/>
</dbReference>
<feature type="signal peptide" evidence="11">
    <location>
        <begin position="1"/>
        <end position="16"/>
    </location>
</feature>
<dbReference type="SMART" id="SM00680">
    <property type="entry name" value="CLIP"/>
    <property type="match status" value="1"/>
</dbReference>
<dbReference type="PROSITE" id="PS51888">
    <property type="entry name" value="CLIP"/>
    <property type="match status" value="1"/>
</dbReference>
<dbReference type="InterPro" id="IPR001314">
    <property type="entry name" value="Peptidase_S1A"/>
</dbReference>
<keyword evidence="2 11" id="KW-0964">Secreted</keyword>
<dbReference type="Pfam" id="PF12032">
    <property type="entry name" value="CLIP"/>
    <property type="match status" value="1"/>
</dbReference>
<evidence type="ECO:0000256" key="10">
    <source>
        <dbReference type="RuleBase" id="RU363034"/>
    </source>
</evidence>
<sequence>MLREVLLVALCIVVRAADENETCNMKNGEVGICKNIRNCPSALENLRKRIQPQLCGFDKSDPIVCCVESVTTPAPTQPPIATTTKRPQVTTTTEYEPPLYEYETVDRQGSGCPPIDANLTSPKIGRKAWDKCLEYQEKLVYPCEKSFSLSLNDAMERKVKCHNNADDLIIGGQNASRNEFPHMALLGYGEEPDVQWLCGGTLISENFILTAGHCISSRDINLTYVYLGALARSEVTDPSKQYRIKKIHKHPEFAPPVRYNDIALVELERNVPLDEWLKPACLHMGDETADDRVWATGWGLTEYKASSGANILQKVVLNKFSTFECILQYPPHRLMSQGFDVNSQMCYGDRSQSKDTCQGDSGGPLQIKHKKINCMWLIIGVTSFGKACGFIGEPGIYTKVSHYIPWIESVVWP</sequence>
<dbReference type="FunFam" id="2.40.10.10:FF:000028">
    <property type="entry name" value="Serine protease easter"/>
    <property type="match status" value="1"/>
</dbReference>
<feature type="domain" description="Peptidase S1" evidence="12">
    <location>
        <begin position="169"/>
        <end position="412"/>
    </location>
</feature>
<dbReference type="InterPro" id="IPR018114">
    <property type="entry name" value="TRYPSIN_HIS"/>
</dbReference>
<evidence type="ECO:0000313" key="14">
    <source>
        <dbReference type="EMBL" id="AAV91019.1"/>
    </source>
</evidence>
<dbReference type="InterPro" id="IPR001254">
    <property type="entry name" value="Trypsin_dom"/>
</dbReference>
<dbReference type="CDD" id="cd00190">
    <property type="entry name" value="Tryp_SPc"/>
    <property type="match status" value="1"/>
</dbReference>
<evidence type="ECO:0000256" key="3">
    <source>
        <dbReference type="ARBA" id="ARBA00022670"/>
    </source>
</evidence>
<dbReference type="AlphaFoldDB" id="Q5MPB3"/>
<evidence type="ECO:0000256" key="8">
    <source>
        <dbReference type="ARBA" id="ARBA00023180"/>
    </source>
</evidence>
<dbReference type="InterPro" id="IPR022700">
    <property type="entry name" value="CLIP"/>
</dbReference>
<proteinExistence type="evidence at transcript level"/>
<dbReference type="PRINTS" id="PR00722">
    <property type="entry name" value="CHYMOTRYPSIN"/>
</dbReference>
<dbReference type="GO" id="GO:0005576">
    <property type="term" value="C:extracellular region"/>
    <property type="evidence" value="ECO:0007669"/>
    <property type="project" value="UniProtKB-SubCell"/>
</dbReference>
<dbReference type="EC" id="3.4.21.-" evidence="10"/>
<name>Q5MPB3_MANSE</name>
<feature type="domain" description="Clip" evidence="13">
    <location>
        <begin position="22"/>
        <end position="66"/>
    </location>
</feature>
<evidence type="ECO:0000256" key="1">
    <source>
        <dbReference type="ARBA" id="ARBA00004613"/>
    </source>
</evidence>
<comment type="domain">
    <text evidence="11">The clip domain consists of 35-55 residues which are 'knitted' together usually by 3 conserved disulfide bonds forming a clip-like compact structure.</text>
</comment>
<dbReference type="PROSITE" id="PS00134">
    <property type="entry name" value="TRYPSIN_HIS"/>
    <property type="match status" value="1"/>
</dbReference>
<dbReference type="EMBL" id="AY672797">
    <property type="protein sequence ID" value="AAV91019.1"/>
    <property type="molecule type" value="mRNA"/>
</dbReference>
<comment type="subcellular location">
    <subcellularLocation>
        <location evidence="1 11">Secreted</location>
    </subcellularLocation>
</comment>
<dbReference type="Gene3D" id="3.30.1640.30">
    <property type="match status" value="1"/>
</dbReference>
<evidence type="ECO:0000256" key="5">
    <source>
        <dbReference type="ARBA" id="ARBA00022801"/>
    </source>
</evidence>
<keyword evidence="6 10" id="KW-0720">Serine protease</keyword>
<dbReference type="PROSITE" id="PS50240">
    <property type="entry name" value="TRYPSIN_DOM"/>
    <property type="match status" value="1"/>
</dbReference>
<dbReference type="InterPro" id="IPR043504">
    <property type="entry name" value="Peptidase_S1_PA_chymotrypsin"/>
</dbReference>
<keyword evidence="4 11" id="KW-0732">Signal</keyword>
<dbReference type="SUPFAM" id="SSF50494">
    <property type="entry name" value="Trypsin-like serine proteases"/>
    <property type="match status" value="1"/>
</dbReference>
<dbReference type="GO" id="GO:0006508">
    <property type="term" value="P:proteolysis"/>
    <property type="evidence" value="ECO:0007669"/>
    <property type="project" value="UniProtKB-KW"/>
</dbReference>
<dbReference type="InterPro" id="IPR051487">
    <property type="entry name" value="Ser/Thr_Proteases_Immune/Dev"/>
</dbReference>
<dbReference type="InterPro" id="IPR033116">
    <property type="entry name" value="TRYPSIN_SER"/>
</dbReference>
<protein>
    <recommendedName>
        <fullName evidence="11">CLIP domain-containing serine protease</fullName>
        <ecNumber evidence="10">3.4.21.-</ecNumber>
    </recommendedName>
</protein>
<evidence type="ECO:0000256" key="9">
    <source>
        <dbReference type="ARBA" id="ARBA00024195"/>
    </source>
</evidence>
<dbReference type="InterPro" id="IPR038565">
    <property type="entry name" value="CLIP_sf"/>
</dbReference>
<accession>Q5MPB3</accession>
<evidence type="ECO:0000256" key="11">
    <source>
        <dbReference type="RuleBase" id="RU366078"/>
    </source>
</evidence>